<comment type="caution">
    <text evidence="2">The sequence shown here is derived from an EMBL/GenBank/DDBJ whole genome shotgun (WGS) entry which is preliminary data.</text>
</comment>
<evidence type="ECO:0000256" key="1">
    <source>
        <dbReference type="SAM" id="Phobius"/>
    </source>
</evidence>
<dbReference type="AlphaFoldDB" id="A0AAD6GE82"/>
<dbReference type="PANTHER" id="PTHR38887:SF1">
    <property type="entry name" value="RAS MODIFICATION PROTEIN ERF4"/>
    <property type="match status" value="1"/>
</dbReference>
<organism evidence="2 3">
    <name type="scientific">Penicillium frequentans</name>
    <dbReference type="NCBI Taxonomy" id="3151616"/>
    <lineage>
        <taxon>Eukaryota</taxon>
        <taxon>Fungi</taxon>
        <taxon>Dikarya</taxon>
        <taxon>Ascomycota</taxon>
        <taxon>Pezizomycotina</taxon>
        <taxon>Eurotiomycetes</taxon>
        <taxon>Eurotiomycetidae</taxon>
        <taxon>Eurotiales</taxon>
        <taxon>Aspergillaceae</taxon>
        <taxon>Penicillium</taxon>
    </lineage>
</organism>
<reference evidence="2 3" key="1">
    <citation type="journal article" date="2023" name="IMA Fungus">
        <title>Comparative genomic study of the Penicillium genus elucidates a diverse pangenome and 15 lateral gene transfer events.</title>
        <authorList>
            <person name="Petersen C."/>
            <person name="Sorensen T."/>
            <person name="Nielsen M.R."/>
            <person name="Sondergaard T.E."/>
            <person name="Sorensen J.L."/>
            <person name="Fitzpatrick D.A."/>
            <person name="Frisvad J.C."/>
            <person name="Nielsen K.L."/>
        </authorList>
    </citation>
    <scope>NUCLEOTIDE SEQUENCE [LARGE SCALE GENOMIC DNA]</scope>
    <source>
        <strain evidence="2 3">IBT 35679</strain>
    </source>
</reference>
<name>A0AAD6GE82_9EURO</name>
<dbReference type="Proteomes" id="UP001220324">
    <property type="component" value="Unassembled WGS sequence"/>
</dbReference>
<keyword evidence="1" id="KW-0812">Transmembrane</keyword>
<dbReference type="PANTHER" id="PTHR38887">
    <property type="entry name" value="CHROMOSOME 21, WHOLE GENOME SHOTGUN SEQUENCE"/>
    <property type="match status" value="1"/>
</dbReference>
<sequence length="157" mass="17213">MRAYSPVLAEEDISIEDSLDFIDKLNEVFIASPGLQMAGLVAGAMTVVLFHPVQLAGVGVQIVSGAGSAIMSYTRMRLHMRTVNQELFEAHGLYCTIVATRRMTANLGLSPEGYAQFWVQVSEPDHNVHKIFENNSTGELGEELEEELGTEIWGTTP</sequence>
<gene>
    <name evidence="2" type="ORF">N7494_006941</name>
</gene>
<accession>A0AAD6GE82</accession>
<dbReference type="EMBL" id="JAQIZZ010000006">
    <property type="protein sequence ID" value="KAJ5537462.1"/>
    <property type="molecule type" value="Genomic_DNA"/>
</dbReference>
<keyword evidence="1" id="KW-0472">Membrane</keyword>
<evidence type="ECO:0000313" key="3">
    <source>
        <dbReference type="Proteomes" id="UP001220324"/>
    </source>
</evidence>
<dbReference type="InterPro" id="IPR053221">
    <property type="entry name" value="Burnettramic_acid_biosynth"/>
</dbReference>
<keyword evidence="1" id="KW-1133">Transmembrane helix</keyword>
<evidence type="ECO:0000313" key="2">
    <source>
        <dbReference type="EMBL" id="KAJ5537462.1"/>
    </source>
</evidence>
<feature type="transmembrane region" description="Helical" evidence="1">
    <location>
        <begin position="55"/>
        <end position="73"/>
    </location>
</feature>
<feature type="transmembrane region" description="Helical" evidence="1">
    <location>
        <begin position="28"/>
        <end position="49"/>
    </location>
</feature>
<keyword evidence="3" id="KW-1185">Reference proteome</keyword>
<protein>
    <submittedName>
        <fullName evidence="2">Uncharacterized protein</fullName>
    </submittedName>
</protein>
<proteinExistence type="predicted"/>